<dbReference type="OrthoDB" id="40089at10239"/>
<dbReference type="Proteomes" id="UP000031602">
    <property type="component" value="Segment"/>
</dbReference>
<proteinExistence type="predicted"/>
<organism evidence="2 3">
    <name type="scientific">Escherichia phage vB_EcoP_SU10</name>
    <dbReference type="NCBI Taxonomy" id="1519788"/>
    <lineage>
        <taxon>Viruses</taxon>
        <taxon>Duplodnaviria</taxon>
        <taxon>Heunggongvirae</taxon>
        <taxon>Uroviricota</taxon>
        <taxon>Caudoviricetes</taxon>
        <taxon>Mktvariviridae</taxon>
        <taxon>Gordonclarkvirinae</taxon>
        <taxon>Kuravirus</taxon>
        <taxon>Kuravirus CHD5UKE1</taxon>
        <taxon>Kuravirus SU10</taxon>
    </lineage>
</organism>
<gene>
    <name evidence="2" type="ORF">SU10_038</name>
</gene>
<dbReference type="GeneID" id="24725240"/>
<keyword evidence="3" id="KW-1185">Reference proteome</keyword>
<name>A0A0B4N0V8_9CAUD</name>
<evidence type="ECO:0000313" key="2">
    <source>
        <dbReference type="EMBL" id="AIF71791.1"/>
    </source>
</evidence>
<keyword evidence="1" id="KW-0472">Membrane</keyword>
<keyword evidence="1" id="KW-0812">Transmembrane</keyword>
<protein>
    <submittedName>
        <fullName evidence="2">Uncharacterized protein</fullName>
    </submittedName>
</protein>
<dbReference type="RefSeq" id="YP_009152889.1">
    <property type="nucleotide sequence ID" value="NC_027395.1"/>
</dbReference>
<feature type="transmembrane region" description="Helical" evidence="1">
    <location>
        <begin position="6"/>
        <end position="25"/>
    </location>
</feature>
<dbReference type="EMBL" id="KM044272">
    <property type="protein sequence ID" value="AIF71791.1"/>
    <property type="molecule type" value="Genomic_DNA"/>
</dbReference>
<dbReference type="KEGG" id="vg:24725240"/>
<reference evidence="2 3" key="1">
    <citation type="journal article" date="2014" name="PLoS ONE">
        <title>Genomic, Proteomic, Morphological, and Phylogenetic Analyses of vB_EcoP_SU10, a Podoviridae Phage with C3 Morphology.</title>
        <authorList>
            <person name="Mirzaei M.K."/>
            <person name="Eriksson H."/>
            <person name="Kasuga K."/>
            <person name="Haggard-Ljungquist E."/>
            <person name="Nilsson A.S."/>
        </authorList>
    </citation>
    <scope>NUCLEOTIDE SEQUENCE [LARGE SCALE GENOMIC DNA]</scope>
</reference>
<accession>A0A0B4N0V8</accession>
<sequence>MVTYIVYFLAFLGIIFLSILIEFGLSKLVNYLGNK</sequence>
<evidence type="ECO:0000313" key="3">
    <source>
        <dbReference type="Proteomes" id="UP000031602"/>
    </source>
</evidence>
<evidence type="ECO:0000256" key="1">
    <source>
        <dbReference type="SAM" id="Phobius"/>
    </source>
</evidence>
<keyword evidence="1" id="KW-1133">Transmembrane helix</keyword>